<dbReference type="Proteomes" id="UP000197138">
    <property type="component" value="Unassembled WGS sequence"/>
</dbReference>
<gene>
    <name evidence="1" type="ORF">CDL15_Pgr013109</name>
</gene>
<dbReference type="EMBL" id="MTKT01004273">
    <property type="protein sequence ID" value="OWM72641.1"/>
    <property type="molecule type" value="Genomic_DNA"/>
</dbReference>
<comment type="caution">
    <text evidence="1">The sequence shown here is derived from an EMBL/GenBank/DDBJ whole genome shotgun (WGS) entry which is preliminary data.</text>
</comment>
<accession>A0A218WK78</accession>
<evidence type="ECO:0000313" key="1">
    <source>
        <dbReference type="EMBL" id="OWM72641.1"/>
    </source>
</evidence>
<reference evidence="2" key="1">
    <citation type="journal article" date="2017" name="Plant J.">
        <title>The pomegranate (Punica granatum L.) genome and the genomics of punicalagin biosynthesis.</title>
        <authorList>
            <person name="Qin G."/>
            <person name="Xu C."/>
            <person name="Ming R."/>
            <person name="Tang H."/>
            <person name="Guyot R."/>
            <person name="Kramer E.M."/>
            <person name="Hu Y."/>
            <person name="Yi X."/>
            <person name="Qi Y."/>
            <person name="Xu X."/>
            <person name="Gao Z."/>
            <person name="Pan H."/>
            <person name="Jian J."/>
            <person name="Tian Y."/>
            <person name="Yue Z."/>
            <person name="Xu Y."/>
        </authorList>
    </citation>
    <scope>NUCLEOTIDE SEQUENCE [LARGE SCALE GENOMIC DNA]</scope>
    <source>
        <strain evidence="2">cv. Dabenzi</strain>
    </source>
</reference>
<sequence length="106" mass="11884">MNLKWRVWTSNKPLYEPQILGLIWLSSSFFRPASNLDAYYFVTSFVFLGIDGNDDVIPLGLGKGSPLPADCSEAGQGSGRESHDDLFFNDFRSKRRQSPVVPQINS</sequence>
<protein>
    <submittedName>
        <fullName evidence="1">Uncharacterized protein</fullName>
    </submittedName>
</protein>
<proteinExistence type="predicted"/>
<dbReference type="AlphaFoldDB" id="A0A218WK78"/>
<evidence type="ECO:0000313" key="2">
    <source>
        <dbReference type="Proteomes" id="UP000197138"/>
    </source>
</evidence>
<name>A0A218WK78_PUNGR</name>
<organism evidence="1 2">
    <name type="scientific">Punica granatum</name>
    <name type="common">Pomegranate</name>
    <dbReference type="NCBI Taxonomy" id="22663"/>
    <lineage>
        <taxon>Eukaryota</taxon>
        <taxon>Viridiplantae</taxon>
        <taxon>Streptophyta</taxon>
        <taxon>Embryophyta</taxon>
        <taxon>Tracheophyta</taxon>
        <taxon>Spermatophyta</taxon>
        <taxon>Magnoliopsida</taxon>
        <taxon>eudicotyledons</taxon>
        <taxon>Gunneridae</taxon>
        <taxon>Pentapetalae</taxon>
        <taxon>rosids</taxon>
        <taxon>malvids</taxon>
        <taxon>Myrtales</taxon>
        <taxon>Lythraceae</taxon>
        <taxon>Punica</taxon>
    </lineage>
</organism>